<organism evidence="1 2">
    <name type="scientific">Colletotrichum incanum</name>
    <name type="common">Soybean anthracnose fungus</name>
    <dbReference type="NCBI Taxonomy" id="1573173"/>
    <lineage>
        <taxon>Eukaryota</taxon>
        <taxon>Fungi</taxon>
        <taxon>Dikarya</taxon>
        <taxon>Ascomycota</taxon>
        <taxon>Pezizomycotina</taxon>
        <taxon>Sordariomycetes</taxon>
        <taxon>Hypocreomycetidae</taxon>
        <taxon>Glomerellales</taxon>
        <taxon>Glomerellaceae</taxon>
        <taxon>Colletotrichum</taxon>
        <taxon>Colletotrichum spaethianum species complex</taxon>
    </lineage>
</organism>
<evidence type="ECO:0000313" key="2">
    <source>
        <dbReference type="Proteomes" id="UP000076584"/>
    </source>
</evidence>
<gene>
    <name evidence="1" type="ORF">CI238_13378</name>
</gene>
<keyword evidence="2" id="KW-1185">Reference proteome</keyword>
<accession>A0A167AYF4</accession>
<protein>
    <submittedName>
        <fullName evidence="1">Uncharacterized protein</fullName>
    </submittedName>
</protein>
<reference evidence="1 2" key="1">
    <citation type="submission" date="2015-06" db="EMBL/GenBank/DDBJ databases">
        <title>Survival trade-offs in plant roots during colonization by closely related pathogenic and mutualistic fungi.</title>
        <authorList>
            <person name="Hacquard S."/>
            <person name="Kracher B."/>
            <person name="Hiruma K."/>
            <person name="Weinman A."/>
            <person name="Muench P."/>
            <person name="Garrido Oter R."/>
            <person name="Ver Loren van Themaat E."/>
            <person name="Dallerey J.-F."/>
            <person name="Damm U."/>
            <person name="Henrissat B."/>
            <person name="Lespinet O."/>
            <person name="Thon M."/>
            <person name="Kemen E."/>
            <person name="McHardy A.C."/>
            <person name="Schulze-Lefert P."/>
            <person name="O'Connell R.J."/>
        </authorList>
    </citation>
    <scope>NUCLEOTIDE SEQUENCE [LARGE SCALE GENOMIC DNA]</scope>
    <source>
        <strain evidence="1 2">MAFF 238704</strain>
    </source>
</reference>
<name>A0A167AYF4_COLIC</name>
<dbReference type="AlphaFoldDB" id="A0A167AYF4"/>
<dbReference type="EMBL" id="LFIW01001833">
    <property type="protein sequence ID" value="KZL80673.1"/>
    <property type="molecule type" value="Genomic_DNA"/>
</dbReference>
<proteinExistence type="predicted"/>
<dbReference type="Proteomes" id="UP000076584">
    <property type="component" value="Unassembled WGS sequence"/>
</dbReference>
<feature type="non-terminal residue" evidence="1">
    <location>
        <position position="1"/>
    </location>
</feature>
<evidence type="ECO:0000313" key="1">
    <source>
        <dbReference type="EMBL" id="KZL80673.1"/>
    </source>
</evidence>
<comment type="caution">
    <text evidence="1">The sequence shown here is derived from an EMBL/GenBank/DDBJ whole genome shotgun (WGS) entry which is preliminary data.</text>
</comment>
<sequence length="752" mass="87563">LNRFDMPSHEDEIFPPLENIQPLFQSRQLDNQAREDLEAFRQAFPTYRDLNSQQDLFQINSESEVPPTLVSSEATRAGHNSLHNVHTLVQKTIFTPCFIEYPETSTEGVLYVIDIRTLDDEDVKAPWNTIQYNHARLFPPKRTTSAFLQNAVCFRSTYNCTGGKACSYFNQELSCWNHTKVTPQMVEEIAALRKAAHEPNLEKKAVAWARAQIQRFERQIACTPFHDDCELQVHESDYGFVPGTSQITVRCKHWGRSGEEETHYIGFPPIEFQSYLPLIQSILQKEDISERFTEHCYLFTSNRRKLKRCDANHIIPETMLQIPCSVRYNFWIPIDLQATPVILLTSHGVHKHPPPPPVKAPTSVLRGLQRVVQKINRPRTGLNAFLQSRELQEFCIEYGGKTVMDIHTSLSNMDYLKQVIQKQEVISFPAGCSRLAVWYEYQYAQARRQIQYIQYFNDDGQNYLCITFHKEQAELWKKNAFPTFQVDTNYKHLAGQREVEVIWGWYSSLSSKAIPLVRVYTNHESTEMYQQMYTIVFRILEERYGYTVRWKFLHNDGLFGITIDQDHQNLIGFGQYLSSECDPHHRPWDWQVERSVRFCLVHFQRGIETYCDEDRSPDSLWNRMRGLLYCQSLGDYMTLCEALQGESHVSAWSLHKARKTIAAGLNPNCSQIPLTDWNQLIPHTNTIEVLHEASYTWSNRFVPLLVCIQKCAEYDRHVIEQDSVFTALGIRLTWRDLSLVGRYNVAAQRSSK</sequence>